<dbReference type="AlphaFoldDB" id="A0A4V5PDK2"/>
<dbReference type="EMBL" id="SWDX01000001">
    <property type="protein sequence ID" value="TKC65016.1"/>
    <property type="molecule type" value="Genomic_DNA"/>
</dbReference>
<dbReference type="RefSeq" id="WP_136878671.1">
    <property type="nucleotide sequence ID" value="NZ_SWDX01000001.1"/>
</dbReference>
<organism evidence="1 2">
    <name type="scientific">Pedobacter hiemivivus</name>
    <dbReference type="NCBI Taxonomy" id="2530454"/>
    <lineage>
        <taxon>Bacteria</taxon>
        <taxon>Pseudomonadati</taxon>
        <taxon>Bacteroidota</taxon>
        <taxon>Sphingobacteriia</taxon>
        <taxon>Sphingobacteriales</taxon>
        <taxon>Sphingobacteriaceae</taxon>
        <taxon>Pedobacter</taxon>
    </lineage>
</organism>
<gene>
    <name evidence="1" type="ORF">FBD94_00185</name>
</gene>
<evidence type="ECO:0000313" key="1">
    <source>
        <dbReference type="EMBL" id="TKC65016.1"/>
    </source>
</evidence>
<sequence>MYKHCTLPSPHSFHEPYLRAYVPANRPNTTILLFPFQVQLPGPLITTKSGKEPLTEIYSHAAWCDLGFG</sequence>
<proteinExistence type="predicted"/>
<protein>
    <submittedName>
        <fullName evidence="1">Uncharacterized protein</fullName>
    </submittedName>
</protein>
<reference evidence="1 2" key="1">
    <citation type="submission" date="2019-04" db="EMBL/GenBank/DDBJ databases">
        <title>Pedobacter sp. RP-1-16 sp. nov., isolated from Arctic soil.</title>
        <authorList>
            <person name="Dahal R.H."/>
            <person name="Kim D.-U."/>
        </authorList>
    </citation>
    <scope>NUCLEOTIDE SEQUENCE [LARGE SCALE GENOMIC DNA]</scope>
    <source>
        <strain evidence="1 2">RP-1-16</strain>
    </source>
</reference>
<dbReference type="Proteomes" id="UP000309594">
    <property type="component" value="Unassembled WGS sequence"/>
</dbReference>
<name>A0A4V5PDK2_9SPHI</name>
<evidence type="ECO:0000313" key="2">
    <source>
        <dbReference type="Proteomes" id="UP000309594"/>
    </source>
</evidence>
<accession>A0A4V5PDK2</accession>
<comment type="caution">
    <text evidence="1">The sequence shown here is derived from an EMBL/GenBank/DDBJ whole genome shotgun (WGS) entry which is preliminary data.</text>
</comment>